<organism evidence="2 3">
    <name type="scientific">candidate division MSBL1 archaeon SCGC-AAA382N08</name>
    <dbReference type="NCBI Taxonomy" id="1698285"/>
    <lineage>
        <taxon>Archaea</taxon>
        <taxon>Methanobacteriati</taxon>
        <taxon>Methanobacteriota</taxon>
        <taxon>candidate division MSBL1</taxon>
    </lineage>
</organism>
<dbReference type="GO" id="GO:0005506">
    <property type="term" value="F:iron ion binding"/>
    <property type="evidence" value="ECO:0007669"/>
    <property type="project" value="InterPro"/>
</dbReference>
<evidence type="ECO:0000313" key="3">
    <source>
        <dbReference type="Proteomes" id="UP000070175"/>
    </source>
</evidence>
<feature type="transmembrane region" description="Helical" evidence="1">
    <location>
        <begin position="61"/>
        <end position="80"/>
    </location>
</feature>
<dbReference type="GO" id="GO:0016705">
    <property type="term" value="F:oxidoreductase activity, acting on paired donors, with incorporation or reduction of molecular oxygen"/>
    <property type="evidence" value="ECO:0007669"/>
    <property type="project" value="InterPro"/>
</dbReference>
<keyword evidence="1" id="KW-1133">Transmembrane helix</keyword>
<keyword evidence="3" id="KW-1185">Reference proteome</keyword>
<dbReference type="SUPFAM" id="SSF48264">
    <property type="entry name" value="Cytochrome P450"/>
    <property type="match status" value="1"/>
</dbReference>
<evidence type="ECO:0000256" key="1">
    <source>
        <dbReference type="SAM" id="Phobius"/>
    </source>
</evidence>
<dbReference type="Proteomes" id="UP000070175">
    <property type="component" value="Unassembled WGS sequence"/>
</dbReference>
<keyword evidence="1" id="KW-0812">Transmembrane</keyword>
<proteinExistence type="predicted"/>
<reference evidence="2 3" key="1">
    <citation type="journal article" date="2016" name="Sci. Rep.">
        <title>Metabolic traits of an uncultured archaeal lineage -MSBL1- from brine pools of the Red Sea.</title>
        <authorList>
            <person name="Mwirichia R."/>
            <person name="Alam I."/>
            <person name="Rashid M."/>
            <person name="Vinu M."/>
            <person name="Ba-Alawi W."/>
            <person name="Anthony Kamau A."/>
            <person name="Kamanda Ngugi D."/>
            <person name="Goker M."/>
            <person name="Klenk H.P."/>
            <person name="Bajic V."/>
            <person name="Stingl U."/>
        </authorList>
    </citation>
    <scope>NUCLEOTIDE SEQUENCE [LARGE SCALE GENOMIC DNA]</scope>
    <source>
        <strain evidence="2">SCGC-AAA382N08</strain>
    </source>
</reference>
<sequence length="108" mass="12562">MIIKAWRNYLVFNPTYFSMPALARTLFSYWRQYHYSYGRGFDPQRYFEAFTFNMISRVLGALIRLFLLFLGAVVEVFIVVGGFLILLIWLILPLLLIAGLVAGFNLVI</sequence>
<feature type="transmembrane region" description="Helical" evidence="1">
    <location>
        <begin position="86"/>
        <end position="107"/>
    </location>
</feature>
<keyword evidence="1" id="KW-0472">Membrane</keyword>
<dbReference type="AlphaFoldDB" id="A0A133VMW4"/>
<dbReference type="EMBL" id="LHYJ01000051">
    <property type="protein sequence ID" value="KXB07798.1"/>
    <property type="molecule type" value="Genomic_DNA"/>
</dbReference>
<gene>
    <name evidence="2" type="ORF">AKJ56_02325</name>
</gene>
<accession>A0A133VMW4</accession>
<dbReference type="GO" id="GO:0020037">
    <property type="term" value="F:heme binding"/>
    <property type="evidence" value="ECO:0007669"/>
    <property type="project" value="InterPro"/>
</dbReference>
<protein>
    <submittedName>
        <fullName evidence="2">Uncharacterized protein</fullName>
    </submittedName>
</protein>
<name>A0A133VMW4_9EURY</name>
<evidence type="ECO:0000313" key="2">
    <source>
        <dbReference type="EMBL" id="KXB07798.1"/>
    </source>
</evidence>
<dbReference type="InterPro" id="IPR036396">
    <property type="entry name" value="Cyt_P450_sf"/>
</dbReference>
<dbReference type="GO" id="GO:0004497">
    <property type="term" value="F:monooxygenase activity"/>
    <property type="evidence" value="ECO:0007669"/>
    <property type="project" value="InterPro"/>
</dbReference>
<comment type="caution">
    <text evidence="2">The sequence shown here is derived from an EMBL/GenBank/DDBJ whole genome shotgun (WGS) entry which is preliminary data.</text>
</comment>